<evidence type="ECO:0000313" key="3">
    <source>
        <dbReference type="Proteomes" id="UP000823941"/>
    </source>
</evidence>
<name>A0ABQ7QX23_PLUXY</name>
<dbReference type="InterPro" id="IPR008042">
    <property type="entry name" value="Retrotrans_Pao"/>
</dbReference>
<reference evidence="2 3" key="1">
    <citation type="submission" date="2021-06" db="EMBL/GenBank/DDBJ databases">
        <title>A haploid diamondback moth (Plutella xylostella L.) genome assembly resolves 31 chromosomes and identifies a diamide resistance mutation.</title>
        <authorList>
            <person name="Ward C.M."/>
            <person name="Perry K.D."/>
            <person name="Baker G."/>
            <person name="Powis K."/>
            <person name="Heckel D.G."/>
            <person name="Baxter S.W."/>
        </authorList>
    </citation>
    <scope>NUCLEOTIDE SEQUENCE [LARGE SCALE GENOMIC DNA]</scope>
    <source>
        <strain evidence="2 3">LV</strain>
        <tissue evidence="2">Single pupa</tissue>
    </source>
</reference>
<dbReference type="EMBL" id="JAHIBW010000006">
    <property type="protein sequence ID" value="KAG7309602.1"/>
    <property type="molecule type" value="Genomic_DNA"/>
</dbReference>
<keyword evidence="3" id="KW-1185">Reference proteome</keyword>
<sequence>MPPIKVKRNVCTDDQEQVHLIGFSDSSAIAYGCAIYLRVVDKHGKVSMSLLCSKSRIAPKDSKLSIPRLELNAALLMSKVMKRVYNTLSNKITIQNVHLVSDSQVVLAWLKTDPTRLNAYIANRVKLIQQYTNDCQWSYIRTDQNPADCLSRGVKPSELQNHELWFSGPACVYNTNYSFDDCGSDVLKNDLPEVKIKNPKCREAVCVASQKQGTIFSNLLEKYSNINKVIEVLAYVIRFCENIKLGSHKITNNFITYAERNNALLLLIKNEQEIYFKDDIAALRANRSVSSELKGLNPFLDVRGILRVGGRLQNSALPYSQKHQIILPKNSKIVQLIVENEHKKLLHAGQKHVLSSLNMRYWIINGIRIVKRYIHRCVTCFRFKGVTAKQLMGSLPADRLHASRPFEKVGIDFAGPIMIKQSRVRSVITTKGYIAVYVCFVTKAVHLELVSDLTTDTFLASFKRFSSRRNCPSEVYCDNAGTFKSAKTKLTELYKLNNSTIHQSQVQAQTAKLGINFHFIPSYSPVFAGLWEAAVKSVKHHLKRILGSQVFTYEQLYTLLVQIEGILNSRPITPMSSDVEDLSF</sequence>
<dbReference type="Pfam" id="PF17921">
    <property type="entry name" value="Integrase_H2C2"/>
    <property type="match status" value="1"/>
</dbReference>
<dbReference type="InterPro" id="IPR041588">
    <property type="entry name" value="Integrase_H2C2"/>
</dbReference>
<dbReference type="Gene3D" id="3.30.420.10">
    <property type="entry name" value="Ribonuclease H-like superfamily/Ribonuclease H"/>
    <property type="match status" value="1"/>
</dbReference>
<evidence type="ECO:0000313" key="2">
    <source>
        <dbReference type="EMBL" id="KAG7309602.1"/>
    </source>
</evidence>
<dbReference type="InterPro" id="IPR036397">
    <property type="entry name" value="RNaseH_sf"/>
</dbReference>
<dbReference type="PROSITE" id="PS50994">
    <property type="entry name" value="INTEGRASE"/>
    <property type="match status" value="1"/>
</dbReference>
<dbReference type="InterPro" id="IPR001584">
    <property type="entry name" value="Integrase_cat-core"/>
</dbReference>
<dbReference type="SUPFAM" id="SSF53098">
    <property type="entry name" value="Ribonuclease H-like"/>
    <property type="match status" value="1"/>
</dbReference>
<dbReference type="PANTHER" id="PTHR47331">
    <property type="entry name" value="PHD-TYPE DOMAIN-CONTAINING PROTEIN"/>
    <property type="match status" value="1"/>
</dbReference>
<feature type="domain" description="Integrase catalytic" evidence="1">
    <location>
        <begin position="401"/>
        <end position="584"/>
    </location>
</feature>
<proteinExistence type="predicted"/>
<organism evidence="2 3">
    <name type="scientific">Plutella xylostella</name>
    <name type="common">Diamondback moth</name>
    <name type="synonym">Plutella maculipennis</name>
    <dbReference type="NCBI Taxonomy" id="51655"/>
    <lineage>
        <taxon>Eukaryota</taxon>
        <taxon>Metazoa</taxon>
        <taxon>Ecdysozoa</taxon>
        <taxon>Arthropoda</taxon>
        <taxon>Hexapoda</taxon>
        <taxon>Insecta</taxon>
        <taxon>Pterygota</taxon>
        <taxon>Neoptera</taxon>
        <taxon>Endopterygota</taxon>
        <taxon>Lepidoptera</taxon>
        <taxon>Glossata</taxon>
        <taxon>Ditrysia</taxon>
        <taxon>Yponomeutoidea</taxon>
        <taxon>Plutellidae</taxon>
        <taxon>Plutella</taxon>
    </lineage>
</organism>
<accession>A0ABQ7QX23</accession>
<gene>
    <name evidence="2" type="ORF">JYU34_004068</name>
</gene>
<comment type="caution">
    <text evidence="2">The sequence shown here is derived from an EMBL/GenBank/DDBJ whole genome shotgun (WGS) entry which is preliminary data.</text>
</comment>
<dbReference type="Pfam" id="PF05380">
    <property type="entry name" value="Peptidase_A17"/>
    <property type="match status" value="1"/>
</dbReference>
<dbReference type="Proteomes" id="UP000823941">
    <property type="component" value="Chromosome 6"/>
</dbReference>
<dbReference type="PANTHER" id="PTHR47331:SF1">
    <property type="entry name" value="GAG-LIKE PROTEIN"/>
    <property type="match status" value="1"/>
</dbReference>
<protein>
    <recommendedName>
        <fullName evidence="1">Integrase catalytic domain-containing protein</fullName>
    </recommendedName>
</protein>
<evidence type="ECO:0000259" key="1">
    <source>
        <dbReference type="PROSITE" id="PS50994"/>
    </source>
</evidence>
<dbReference type="InterPro" id="IPR012337">
    <property type="entry name" value="RNaseH-like_sf"/>
</dbReference>
<dbReference type="Gene3D" id="1.10.340.70">
    <property type="match status" value="1"/>
</dbReference>